<evidence type="ECO:0000259" key="3">
    <source>
        <dbReference type="Pfam" id="PF25116"/>
    </source>
</evidence>
<reference evidence="5 6" key="1">
    <citation type="submission" date="2018-05" db="EMBL/GenBank/DDBJ databases">
        <title>Draft genome sequence of Scytalidium lignicola DSM 105466, a ubiquitous saprotrophic fungus.</title>
        <authorList>
            <person name="Buettner E."/>
            <person name="Gebauer A.M."/>
            <person name="Hofrichter M."/>
            <person name="Liers C."/>
            <person name="Kellner H."/>
        </authorList>
    </citation>
    <scope>NUCLEOTIDE SEQUENCE [LARGE SCALE GENOMIC DNA]</scope>
    <source>
        <strain evidence="5 6">DSM 105466</strain>
    </source>
</reference>
<feature type="compositionally biased region" description="Low complexity" evidence="1">
    <location>
        <begin position="13"/>
        <end position="38"/>
    </location>
</feature>
<dbReference type="PANTHER" id="PTHR31002:SF34">
    <property type="entry name" value="CELL WALL PROTEIN CWP1-RELATED"/>
    <property type="match status" value="1"/>
</dbReference>
<accession>A0A3E2H3K2</accession>
<dbReference type="STRING" id="5539.A0A3E2H3K2"/>
<dbReference type="Proteomes" id="UP000258309">
    <property type="component" value="Unassembled WGS sequence"/>
</dbReference>
<feature type="non-terminal residue" evidence="5">
    <location>
        <position position="709"/>
    </location>
</feature>
<dbReference type="PANTHER" id="PTHR31002">
    <property type="entry name" value="SERIPAUPERIN"/>
    <property type="match status" value="1"/>
</dbReference>
<evidence type="ECO:0000313" key="6">
    <source>
        <dbReference type="Proteomes" id="UP000258309"/>
    </source>
</evidence>
<dbReference type="InterPro" id="IPR056827">
    <property type="entry name" value="CBM87_Agd3"/>
</dbReference>
<evidence type="ECO:0008006" key="7">
    <source>
        <dbReference type="Google" id="ProtNLM"/>
    </source>
</evidence>
<dbReference type="Pfam" id="PF25116">
    <property type="entry name" value="CBM87_Agd3"/>
    <property type="match status" value="1"/>
</dbReference>
<dbReference type="OMA" id="RLTTWPI"/>
<dbReference type="InterPro" id="IPR050788">
    <property type="entry name" value="Yeast_SRP1/TIP1_CWP"/>
</dbReference>
<name>A0A3E2H3K2_SCYLI</name>
<dbReference type="OrthoDB" id="2113314at2759"/>
<evidence type="ECO:0000256" key="1">
    <source>
        <dbReference type="SAM" id="MobiDB-lite"/>
    </source>
</evidence>
<evidence type="ECO:0000259" key="2">
    <source>
        <dbReference type="Pfam" id="PF25115"/>
    </source>
</evidence>
<dbReference type="AlphaFoldDB" id="A0A3E2H3K2"/>
<protein>
    <recommendedName>
        <fullName evidence="7">Extracellular serine-rich protein</fullName>
    </recommendedName>
</protein>
<dbReference type="InterPro" id="IPR056825">
    <property type="entry name" value="Agd3_C"/>
</dbReference>
<feature type="domain" description="Agd3 CBM87" evidence="3">
    <location>
        <begin position="43"/>
        <end position="259"/>
    </location>
</feature>
<proteinExistence type="predicted"/>
<organism evidence="5 6">
    <name type="scientific">Scytalidium lignicola</name>
    <name type="common">Hyphomycete</name>
    <dbReference type="NCBI Taxonomy" id="5539"/>
    <lineage>
        <taxon>Eukaryota</taxon>
        <taxon>Fungi</taxon>
        <taxon>Dikarya</taxon>
        <taxon>Ascomycota</taxon>
        <taxon>Pezizomycotina</taxon>
        <taxon>Leotiomycetes</taxon>
        <taxon>Leotiomycetes incertae sedis</taxon>
        <taxon>Scytalidium</taxon>
    </lineage>
</organism>
<dbReference type="EMBL" id="NCSJ02000182">
    <property type="protein sequence ID" value="RFU27970.1"/>
    <property type="molecule type" value="Genomic_DNA"/>
</dbReference>
<gene>
    <name evidence="5" type="ORF">B7463_g8369</name>
</gene>
<dbReference type="Pfam" id="PF25117">
    <property type="entry name" value="Agd3_C"/>
    <property type="match status" value="1"/>
</dbReference>
<evidence type="ECO:0000313" key="5">
    <source>
        <dbReference type="EMBL" id="RFU27970.1"/>
    </source>
</evidence>
<keyword evidence="6" id="KW-1185">Reference proteome</keyword>
<dbReference type="InterPro" id="IPR056826">
    <property type="entry name" value="Agd3_CE"/>
</dbReference>
<evidence type="ECO:0000259" key="4">
    <source>
        <dbReference type="Pfam" id="PF25117"/>
    </source>
</evidence>
<feature type="domain" description="Agd3 deacetylase" evidence="2">
    <location>
        <begin position="273"/>
        <end position="638"/>
    </location>
</feature>
<comment type="caution">
    <text evidence="5">The sequence shown here is derived from an EMBL/GenBank/DDBJ whole genome shotgun (WGS) entry which is preliminary data.</text>
</comment>
<feature type="region of interest" description="Disordered" evidence="1">
    <location>
        <begin position="1"/>
        <end position="39"/>
    </location>
</feature>
<sequence length="709" mass="77356">MSALVPTSGESNSTDTLASHTTLSSTSSASSPSSTPASGDITVDGTILVFAVDATTGYSATSGLNAYGIPYEFIAVPQAGITLPTLNSSATHGNYGGFITLSEVSYDYSDGYNSAITDDQWQALYDYQTAFGVRMVRLDVYPDSDFGVETLDGNGGCCDDGVEQLVYFTDSSGFRTANLVDGAGVSTQNLWHYPATITDSSVAEEIAQFGTSTDGSFTTNSTAAIINTFGTRQQMVFFTSYGTDWSETSNFLMHAHIHWLTRGLYLGFRRLYFSTQVDDMHLSTDLYQADDYTTFRMRTSDLEGIAVWQANLNSRLPPGSSYTVEIGHNGNGNIEWAILNDTTGICQPTDWIEYNQPAPPPIEFQKPLGTGTSLWPTTPSTFSWSKECMALDELGAWFMVPENRDKFSHISHTFTHENLDNATYSDTFDEITFNIAWLAQMGISAGKFATNGLIPPAITGLHNGDAIRAFLTKEILYVVGDTSRPLLMNQENEYWPLISDVPNNGYAGLTIVPRWALPIYYDCDLPACTTAEWINTGGGSGDFESLLAFSLATWSTAALSLHYDSYMFHQANLRNGDTPTYTVGSVTGHMSLLEIFVETILQELMRLTTWPIVSLQHDDLAVTFLNRMTQDQCKATISWNFDSESSTITSVTLTAVTNPCSVPIPITFPGDATTSGSFTDEKLGSDPLTKWTTLSGDPVTFTLTTPIPI</sequence>
<feature type="domain" description="Agd3 C-terminal" evidence="4">
    <location>
        <begin position="643"/>
        <end position="707"/>
    </location>
</feature>
<feature type="non-terminal residue" evidence="5">
    <location>
        <position position="1"/>
    </location>
</feature>
<dbReference type="Pfam" id="PF25115">
    <property type="entry name" value="Agd3_CE"/>
    <property type="match status" value="1"/>
</dbReference>